<proteinExistence type="predicted"/>
<keyword evidence="3" id="KW-1185">Reference proteome</keyword>
<organism evidence="2 3">
    <name type="scientific">Fictibacillus iocasae</name>
    <dbReference type="NCBI Taxonomy" id="2715437"/>
    <lineage>
        <taxon>Bacteria</taxon>
        <taxon>Bacillati</taxon>
        <taxon>Bacillota</taxon>
        <taxon>Bacilli</taxon>
        <taxon>Bacillales</taxon>
        <taxon>Fictibacillaceae</taxon>
        <taxon>Fictibacillus</taxon>
    </lineage>
</organism>
<comment type="caution">
    <text evidence="2">The sequence shown here is derived from an EMBL/GenBank/DDBJ whole genome shotgun (WGS) entry which is preliminary data.</text>
</comment>
<protein>
    <submittedName>
        <fullName evidence="2">Uncharacterized protein</fullName>
    </submittedName>
</protein>
<evidence type="ECO:0000256" key="1">
    <source>
        <dbReference type="SAM" id="Phobius"/>
    </source>
</evidence>
<keyword evidence="1" id="KW-0472">Membrane</keyword>
<evidence type="ECO:0000313" key="2">
    <source>
        <dbReference type="EMBL" id="MFC7370297.1"/>
    </source>
</evidence>
<keyword evidence="1" id="KW-0812">Transmembrane</keyword>
<reference evidence="3" key="1">
    <citation type="journal article" date="2019" name="Int. J. Syst. Evol. Microbiol.">
        <title>The Global Catalogue of Microorganisms (GCM) 10K type strain sequencing project: providing services to taxonomists for standard genome sequencing and annotation.</title>
        <authorList>
            <consortium name="The Broad Institute Genomics Platform"/>
            <consortium name="The Broad Institute Genome Sequencing Center for Infectious Disease"/>
            <person name="Wu L."/>
            <person name="Ma J."/>
        </authorList>
    </citation>
    <scope>NUCLEOTIDE SEQUENCE [LARGE SCALE GENOMIC DNA]</scope>
    <source>
        <strain evidence="3">NBRC 106396</strain>
    </source>
</reference>
<feature type="transmembrane region" description="Helical" evidence="1">
    <location>
        <begin position="7"/>
        <end position="27"/>
    </location>
</feature>
<evidence type="ECO:0000313" key="3">
    <source>
        <dbReference type="Proteomes" id="UP001596549"/>
    </source>
</evidence>
<dbReference type="Proteomes" id="UP001596549">
    <property type="component" value="Unassembled WGS sequence"/>
</dbReference>
<accession>A0ABW2NLW7</accession>
<name>A0ABW2NLW7_9BACL</name>
<sequence>MLTWKPLHFYITIMAAVGIWAGNYAYFEAAQMNEPVFLDHYYETYSGEREYLTFYYLANKQDTSTINYVEFDGIALSGPEDPEVIAQNEVVDEFQHQYIRSITLRIPDPPREKVKNGVWQFNTMTVYFSDGRTQIAEIGLVKVSPFPKKSPFEFPVGGGSNQNREGQEMLATENLQIDDITSTFPILDNLLQVKFHNGKRSEDNSYEDFSKTLNADWSKIPGTLTPELTYPVLIKRNDTISMFVRPEKKLNVYVQCAIHLKGTDERGETVHGQFRIQMTPELHAKDIQNIMAEKSSIK</sequence>
<keyword evidence="1" id="KW-1133">Transmembrane helix</keyword>
<gene>
    <name evidence="2" type="ORF">ACFQPF_01215</name>
</gene>
<dbReference type="RefSeq" id="WP_379745296.1">
    <property type="nucleotide sequence ID" value="NZ_JBHTCP010000002.1"/>
</dbReference>
<dbReference type="EMBL" id="JBHTCP010000002">
    <property type="protein sequence ID" value="MFC7370297.1"/>
    <property type="molecule type" value="Genomic_DNA"/>
</dbReference>